<gene>
    <name evidence="9" type="ORF">ACFYNQ_28705</name>
</gene>
<proteinExistence type="predicted"/>
<evidence type="ECO:0000313" key="9">
    <source>
        <dbReference type="EMBL" id="MFE9602531.1"/>
    </source>
</evidence>
<keyword evidence="2 8" id="KW-0813">Transport</keyword>
<evidence type="ECO:0000256" key="8">
    <source>
        <dbReference type="RuleBase" id="RU368020"/>
    </source>
</evidence>
<evidence type="ECO:0000256" key="2">
    <source>
        <dbReference type="ARBA" id="ARBA00022448"/>
    </source>
</evidence>
<dbReference type="Gene3D" id="3.30.70.20">
    <property type="match status" value="1"/>
</dbReference>
<evidence type="ECO:0000256" key="1">
    <source>
        <dbReference type="ARBA" id="ARBA00001927"/>
    </source>
</evidence>
<keyword evidence="4 8" id="KW-0249">Electron transport</keyword>
<reference evidence="9 10" key="1">
    <citation type="submission" date="2024-10" db="EMBL/GenBank/DDBJ databases">
        <title>The Natural Products Discovery Center: Release of the First 8490 Sequenced Strains for Exploring Actinobacteria Biosynthetic Diversity.</title>
        <authorList>
            <person name="Kalkreuter E."/>
            <person name="Kautsar S.A."/>
            <person name="Yang D."/>
            <person name="Bader C.D."/>
            <person name="Teijaro C.N."/>
            <person name="Fluegel L."/>
            <person name="Davis C.M."/>
            <person name="Simpson J.R."/>
            <person name="Lauterbach L."/>
            <person name="Steele A.D."/>
            <person name="Gui C."/>
            <person name="Meng S."/>
            <person name="Li G."/>
            <person name="Viehrig K."/>
            <person name="Ye F."/>
            <person name="Su P."/>
            <person name="Kiefer A.F."/>
            <person name="Nichols A."/>
            <person name="Cepeda A.J."/>
            <person name="Yan W."/>
            <person name="Fan B."/>
            <person name="Jiang Y."/>
            <person name="Adhikari A."/>
            <person name="Zheng C.-J."/>
            <person name="Schuster L."/>
            <person name="Cowan T.M."/>
            <person name="Smanski M.J."/>
            <person name="Chevrette M.G."/>
            <person name="De Carvalho L.P.S."/>
            <person name="Shen B."/>
        </authorList>
    </citation>
    <scope>NUCLEOTIDE SEQUENCE [LARGE SCALE GENOMIC DNA]</scope>
    <source>
        <strain evidence="9 10">NPDC006488</strain>
    </source>
</reference>
<evidence type="ECO:0000256" key="5">
    <source>
        <dbReference type="ARBA" id="ARBA00023004"/>
    </source>
</evidence>
<keyword evidence="6 8" id="KW-0411">Iron-sulfur</keyword>
<evidence type="ECO:0000256" key="4">
    <source>
        <dbReference type="ARBA" id="ARBA00022982"/>
    </source>
</evidence>
<dbReference type="RefSeq" id="WP_388110485.1">
    <property type="nucleotide sequence ID" value="NZ_JBIAHM010000010.1"/>
</dbReference>
<accession>A0ABW6M8R3</accession>
<evidence type="ECO:0000256" key="6">
    <source>
        <dbReference type="ARBA" id="ARBA00023014"/>
    </source>
</evidence>
<dbReference type="InterPro" id="IPR001080">
    <property type="entry name" value="3Fe4S_ferredoxin"/>
</dbReference>
<comment type="cofactor">
    <cofactor evidence="1">
        <name>[3Fe-4S] cluster</name>
        <dbReference type="ChEBI" id="CHEBI:21137"/>
    </cofactor>
</comment>
<protein>
    <recommendedName>
        <fullName evidence="8">Ferredoxin</fullName>
    </recommendedName>
</protein>
<sequence>MKGSVDEGLCMGHGMCAALAPGVYEVSELGTNEMGDFEVPPGAEAAARRGARACPERAIVLDENENVSVA</sequence>
<dbReference type="PANTHER" id="PTHR36923:SF3">
    <property type="entry name" value="FERREDOXIN"/>
    <property type="match status" value="1"/>
</dbReference>
<keyword evidence="7" id="KW-0003">3Fe-4S</keyword>
<dbReference type="SUPFAM" id="SSF54862">
    <property type="entry name" value="4Fe-4S ferredoxins"/>
    <property type="match status" value="1"/>
</dbReference>
<evidence type="ECO:0000313" key="10">
    <source>
        <dbReference type="Proteomes" id="UP001601303"/>
    </source>
</evidence>
<organism evidence="9 10">
    <name type="scientific">Streptomyces hokutonensis</name>
    <dbReference type="NCBI Taxonomy" id="1306990"/>
    <lineage>
        <taxon>Bacteria</taxon>
        <taxon>Bacillati</taxon>
        <taxon>Actinomycetota</taxon>
        <taxon>Actinomycetes</taxon>
        <taxon>Kitasatosporales</taxon>
        <taxon>Streptomycetaceae</taxon>
        <taxon>Streptomyces</taxon>
    </lineage>
</organism>
<name>A0ABW6M8R3_9ACTN</name>
<keyword evidence="5 8" id="KW-0408">Iron</keyword>
<keyword evidence="10" id="KW-1185">Reference proteome</keyword>
<dbReference type="Proteomes" id="UP001601303">
    <property type="component" value="Unassembled WGS sequence"/>
</dbReference>
<dbReference type="PRINTS" id="PR00352">
    <property type="entry name" value="3FE4SFRDOXIN"/>
</dbReference>
<dbReference type="InterPro" id="IPR051269">
    <property type="entry name" value="Fe-S_cluster_ET"/>
</dbReference>
<evidence type="ECO:0000256" key="7">
    <source>
        <dbReference type="ARBA" id="ARBA00023291"/>
    </source>
</evidence>
<dbReference type="EMBL" id="JBIAHM010000010">
    <property type="protein sequence ID" value="MFE9602531.1"/>
    <property type="molecule type" value="Genomic_DNA"/>
</dbReference>
<evidence type="ECO:0000256" key="3">
    <source>
        <dbReference type="ARBA" id="ARBA00022723"/>
    </source>
</evidence>
<dbReference type="PANTHER" id="PTHR36923">
    <property type="entry name" value="FERREDOXIN"/>
    <property type="match status" value="1"/>
</dbReference>
<keyword evidence="3 8" id="KW-0479">Metal-binding</keyword>
<comment type="caution">
    <text evidence="9">The sequence shown here is derived from an EMBL/GenBank/DDBJ whole genome shotgun (WGS) entry which is preliminary data.</text>
</comment>
<dbReference type="Pfam" id="PF13459">
    <property type="entry name" value="Fer4_15"/>
    <property type="match status" value="1"/>
</dbReference>
<comment type="function">
    <text evidence="8">Ferredoxins are iron-sulfur proteins that transfer electrons in a wide variety of metabolic reactions.</text>
</comment>